<accession>A0A1I8FPE7</accession>
<keyword evidence="2" id="KW-1185">Reference proteome</keyword>
<evidence type="ECO:0000256" key="1">
    <source>
        <dbReference type="SAM" id="MobiDB-lite"/>
    </source>
</evidence>
<organism evidence="2 3">
    <name type="scientific">Macrostomum lignano</name>
    <dbReference type="NCBI Taxonomy" id="282301"/>
    <lineage>
        <taxon>Eukaryota</taxon>
        <taxon>Metazoa</taxon>
        <taxon>Spiralia</taxon>
        <taxon>Lophotrochozoa</taxon>
        <taxon>Platyhelminthes</taxon>
        <taxon>Rhabditophora</taxon>
        <taxon>Macrostomorpha</taxon>
        <taxon>Macrostomida</taxon>
        <taxon>Macrostomidae</taxon>
        <taxon>Macrostomum</taxon>
    </lineage>
</organism>
<proteinExistence type="predicted"/>
<name>A0A1I8FPE7_9PLAT</name>
<feature type="compositionally biased region" description="Acidic residues" evidence="1">
    <location>
        <begin position="63"/>
        <end position="81"/>
    </location>
</feature>
<protein>
    <submittedName>
        <fullName evidence="3">MFAP1 domain-containing protein</fullName>
    </submittedName>
</protein>
<evidence type="ECO:0000313" key="3">
    <source>
        <dbReference type="WBParaSite" id="maker-unitig_41170-snap-gene-0.3-mRNA-1"/>
    </source>
</evidence>
<dbReference type="AlphaFoldDB" id="A0A1I8FPE7"/>
<reference evidence="3" key="1">
    <citation type="submission" date="2016-11" db="UniProtKB">
        <authorList>
            <consortium name="WormBaseParasite"/>
        </authorList>
    </citation>
    <scope>IDENTIFICATION</scope>
</reference>
<sequence>LASSAEELRLTQLACQLTAEKNSAVAEQQQQSEELAELRTKMAELQRQLQVQQELQQKAATAEESEVDQEEASDAVDESDGEAALLSDDSGSKRLLLPRLATSADEVDNQSDDDGELCEQFRELSEAELDQMIQEAESALKDRACAARTRRGRRLNQAELAALLTRLEIAEQNTDEEQLLTACGDEAAAEAAAEAGGAQMDTGGNGGTAGEESDLEFDYTELNTTELDDLLELRSWKLANILARSAYASRRFWRLCANLKRLRNGRHI</sequence>
<evidence type="ECO:0000313" key="2">
    <source>
        <dbReference type="Proteomes" id="UP000095280"/>
    </source>
</evidence>
<feature type="region of interest" description="Disordered" evidence="1">
    <location>
        <begin position="54"/>
        <end position="89"/>
    </location>
</feature>
<dbReference type="Proteomes" id="UP000095280">
    <property type="component" value="Unplaced"/>
</dbReference>
<dbReference type="WBParaSite" id="maker-unitig_41170-snap-gene-0.3-mRNA-1">
    <property type="protein sequence ID" value="maker-unitig_41170-snap-gene-0.3-mRNA-1"/>
    <property type="gene ID" value="maker-unitig_41170-snap-gene-0.3"/>
</dbReference>